<keyword evidence="5" id="KW-0378">Hydrolase</keyword>
<keyword evidence="9" id="KW-1185">Reference proteome</keyword>
<evidence type="ECO:0000313" key="8">
    <source>
        <dbReference type="EMBL" id="WAJ24332.1"/>
    </source>
</evidence>
<keyword evidence="6" id="KW-0046">Antibiotic resistance</keyword>
<dbReference type="PANTHER" id="PTHR30627">
    <property type="entry name" value="PEPTIDOGLYCAN D,D-TRANSPEPTIDASE"/>
    <property type="match status" value="1"/>
</dbReference>
<dbReference type="Gene3D" id="3.40.710.10">
    <property type="entry name" value="DD-peptidase/beta-lactamase superfamily"/>
    <property type="match status" value="1"/>
</dbReference>
<evidence type="ECO:0000259" key="7">
    <source>
        <dbReference type="Pfam" id="PF00905"/>
    </source>
</evidence>
<dbReference type="PANTHER" id="PTHR30627:SF6">
    <property type="entry name" value="BETA-LACTAMASE YBXI-RELATED"/>
    <property type="match status" value="1"/>
</dbReference>
<organism evidence="8 9">
    <name type="scientific">Lacrimispora xylanolytica</name>
    <dbReference type="NCBI Taxonomy" id="29375"/>
    <lineage>
        <taxon>Bacteria</taxon>
        <taxon>Bacillati</taxon>
        <taxon>Bacillota</taxon>
        <taxon>Clostridia</taxon>
        <taxon>Lachnospirales</taxon>
        <taxon>Lachnospiraceae</taxon>
        <taxon>Lacrimispora</taxon>
    </lineage>
</organism>
<evidence type="ECO:0000256" key="4">
    <source>
        <dbReference type="ARBA" id="ARBA00022729"/>
    </source>
</evidence>
<feature type="domain" description="Penicillin-binding protein transpeptidase" evidence="7">
    <location>
        <begin position="114"/>
        <end position="328"/>
    </location>
</feature>
<evidence type="ECO:0000256" key="5">
    <source>
        <dbReference type="ARBA" id="ARBA00022801"/>
    </source>
</evidence>
<dbReference type="RefSeq" id="WP_024837554.1">
    <property type="nucleotide sequence ID" value="NZ_CP113524.1"/>
</dbReference>
<protein>
    <recommendedName>
        <fullName evidence="3">beta-lactamase</fullName>
        <ecNumber evidence="3">3.5.2.6</ecNumber>
    </recommendedName>
</protein>
<comment type="similarity">
    <text evidence="2">Belongs to the class-D beta-lactamase family.</text>
</comment>
<dbReference type="Pfam" id="PF00905">
    <property type="entry name" value="Transpeptidase"/>
    <property type="match status" value="1"/>
</dbReference>
<dbReference type="EC" id="3.5.2.6" evidence="3"/>
<evidence type="ECO:0000256" key="6">
    <source>
        <dbReference type="ARBA" id="ARBA00023251"/>
    </source>
</evidence>
<dbReference type="InterPro" id="IPR050515">
    <property type="entry name" value="Beta-lactam/transpept"/>
</dbReference>
<proteinExistence type="inferred from homology"/>
<dbReference type="InterPro" id="IPR012338">
    <property type="entry name" value="Beta-lactam/transpept-like"/>
</dbReference>
<gene>
    <name evidence="8" type="ORF">OW255_02080</name>
</gene>
<keyword evidence="4" id="KW-0732">Signal</keyword>
<dbReference type="Proteomes" id="UP001163115">
    <property type="component" value="Chromosome"/>
</dbReference>
<sequence length="335" mass="38080">MKISNVKKTEKWSLQKGTVVKMSIFYLLTLILCLSCIGCNKANDTNNKVKSEDTTSVSDTPAITTSQDTSIEKQTSPNDMEVTKAAPVMEAVDYTDCFDNFKGCAVFFNSTKNTYYMYNQELCKEQSSPYSTFKIISTLMGLETGVLNSINTTMGYDGTKYSNEKWNQDLNLKDAFKESCVWYYRKVIDRVGHSEVQNWLDQLDYGNCDISEWEGSGANSMPALNGFWLESSLKISPKEQVDTMAKIFEGKTNFSERNINILKEVMLIQKDERLSIYGKTGSGKNGKGWFVGMFDKNGERYYFAVHLTEENRKDSWGPKAKEIALNIIDNYYSEP</sequence>
<reference evidence="8" key="1">
    <citation type="submission" date="2022-11" db="EMBL/GenBank/DDBJ databases">
        <title>Lacrimispora xylanolytica sy1, complete genome.</title>
        <authorList>
            <person name="Choi S."/>
        </authorList>
    </citation>
    <scope>NUCLEOTIDE SEQUENCE</scope>
    <source>
        <strain evidence="8">Sy1</strain>
    </source>
</reference>
<evidence type="ECO:0000256" key="2">
    <source>
        <dbReference type="ARBA" id="ARBA00007898"/>
    </source>
</evidence>
<evidence type="ECO:0000313" key="9">
    <source>
        <dbReference type="Proteomes" id="UP001163115"/>
    </source>
</evidence>
<evidence type="ECO:0000256" key="3">
    <source>
        <dbReference type="ARBA" id="ARBA00012865"/>
    </source>
</evidence>
<evidence type="ECO:0000256" key="1">
    <source>
        <dbReference type="ARBA" id="ARBA00001526"/>
    </source>
</evidence>
<comment type="catalytic activity">
    <reaction evidence="1">
        <text>a beta-lactam + H2O = a substituted beta-amino acid</text>
        <dbReference type="Rhea" id="RHEA:20401"/>
        <dbReference type="ChEBI" id="CHEBI:15377"/>
        <dbReference type="ChEBI" id="CHEBI:35627"/>
        <dbReference type="ChEBI" id="CHEBI:140347"/>
        <dbReference type="EC" id="3.5.2.6"/>
    </reaction>
</comment>
<name>A0ABY7ACY2_9FIRM</name>
<dbReference type="EMBL" id="CP113524">
    <property type="protein sequence ID" value="WAJ24332.1"/>
    <property type="molecule type" value="Genomic_DNA"/>
</dbReference>
<dbReference type="InterPro" id="IPR001460">
    <property type="entry name" value="PCN-bd_Tpept"/>
</dbReference>
<dbReference type="SUPFAM" id="SSF56601">
    <property type="entry name" value="beta-lactamase/transpeptidase-like"/>
    <property type="match status" value="1"/>
</dbReference>
<accession>A0ABY7ACY2</accession>